<protein>
    <submittedName>
        <fullName evidence="3">Hemin-binding periplasmic protein HmuT</fullName>
    </submittedName>
</protein>
<evidence type="ECO:0000313" key="3">
    <source>
        <dbReference type="EMBL" id="AZG44063.1"/>
    </source>
</evidence>
<dbReference type="PROSITE" id="PS50983">
    <property type="entry name" value="FE_B12_PBP"/>
    <property type="match status" value="1"/>
</dbReference>
<dbReference type="AlphaFoldDB" id="A0A3G8JGC6"/>
<dbReference type="KEGG" id="gom:D7316_00643"/>
<name>A0A3G8JGC6_9ACTN</name>
<dbReference type="InterPro" id="IPR002491">
    <property type="entry name" value="ABC_transptr_periplasmic_BD"/>
</dbReference>
<dbReference type="PANTHER" id="PTHR30535">
    <property type="entry name" value="VITAMIN B12-BINDING PROTEIN"/>
    <property type="match status" value="1"/>
</dbReference>
<dbReference type="Gene3D" id="3.40.50.1980">
    <property type="entry name" value="Nitrogenase molybdenum iron protein domain"/>
    <property type="match status" value="2"/>
</dbReference>
<dbReference type="Pfam" id="PF01497">
    <property type="entry name" value="Peripla_BP_2"/>
    <property type="match status" value="1"/>
</dbReference>
<evidence type="ECO:0000259" key="2">
    <source>
        <dbReference type="PROSITE" id="PS50983"/>
    </source>
</evidence>
<comment type="similarity">
    <text evidence="1">Belongs to the bacterial solute-binding protein 8 family.</text>
</comment>
<reference evidence="3 4" key="1">
    <citation type="submission" date="2018-11" db="EMBL/GenBank/DDBJ databases">
        <title>Gordonia insulae sp. nov., isolated from an island soil.</title>
        <authorList>
            <person name="Kim Y.S."/>
            <person name="Kim S.B."/>
        </authorList>
    </citation>
    <scope>NUCLEOTIDE SEQUENCE [LARGE SCALE GENOMIC DNA]</scope>
    <source>
        <strain evidence="3 4">MMS17-SY073</strain>
    </source>
</reference>
<dbReference type="InterPro" id="IPR050902">
    <property type="entry name" value="ABC_Transporter_SBP"/>
</dbReference>
<feature type="domain" description="Fe/B12 periplasmic-binding" evidence="2">
    <location>
        <begin position="100"/>
        <end position="356"/>
    </location>
</feature>
<proteinExistence type="inferred from homology"/>
<dbReference type="Proteomes" id="UP000271469">
    <property type="component" value="Chromosome"/>
</dbReference>
<dbReference type="PANTHER" id="PTHR30535:SF4">
    <property type="entry name" value="HEMIN-BINDING PERIPLASMIC PROTEIN HMUT"/>
    <property type="match status" value="1"/>
</dbReference>
<evidence type="ECO:0000313" key="4">
    <source>
        <dbReference type="Proteomes" id="UP000271469"/>
    </source>
</evidence>
<accession>A0A3G8JGC6</accession>
<sequence length="356" mass="36791">MRWYVRRGEQVTRGNAVIRTLLVVAALMLTGSTTACFVEPIEQTRQSVAPTAHLRSGPQTAELPSRDVVPVADDPEPSLPVTVDSVRHGKVTVTDASRIVAVDINGTLGTIVFSLGLGSRVVGRDTSTAFPSAAALPVVTNRGHSLNAEAVLALAPTVLLVDENAVPAAAVDQIRDSGVTVVVFPGDRNLASNDDLIRSVATTLGVPTQGERLAARTDAQVGAARALVPSPSGDPTMAFVYIRGRNLILLAGPGSGADDLIKELGGKDAGEQADLSGAFTAISAEAMIKADPNVILVMTQGADTVGGPDGVLALPGIAETDAGRNRRVVQMDETKILAFGPDIGEVLASLARAIYT</sequence>
<dbReference type="SUPFAM" id="SSF53807">
    <property type="entry name" value="Helical backbone' metal receptor"/>
    <property type="match status" value="1"/>
</dbReference>
<organism evidence="3 4">
    <name type="scientific">Gordonia insulae</name>
    <dbReference type="NCBI Taxonomy" id="2420509"/>
    <lineage>
        <taxon>Bacteria</taxon>
        <taxon>Bacillati</taxon>
        <taxon>Actinomycetota</taxon>
        <taxon>Actinomycetes</taxon>
        <taxon>Mycobacteriales</taxon>
        <taxon>Gordoniaceae</taxon>
        <taxon>Gordonia</taxon>
    </lineage>
</organism>
<evidence type="ECO:0000256" key="1">
    <source>
        <dbReference type="ARBA" id="ARBA00008814"/>
    </source>
</evidence>
<dbReference type="EMBL" id="CP033972">
    <property type="protein sequence ID" value="AZG44063.1"/>
    <property type="molecule type" value="Genomic_DNA"/>
</dbReference>
<gene>
    <name evidence="3" type="primary">hmuT</name>
    <name evidence="3" type="ORF">D7316_00643</name>
</gene>
<keyword evidence="4" id="KW-1185">Reference proteome</keyword>